<dbReference type="Pfam" id="PF02719">
    <property type="entry name" value="Polysacc_synt_2"/>
    <property type="match status" value="1"/>
</dbReference>
<evidence type="ECO:0000313" key="4">
    <source>
        <dbReference type="Proteomes" id="UP000270468"/>
    </source>
</evidence>
<evidence type="ECO:0000259" key="2">
    <source>
        <dbReference type="Pfam" id="PF02719"/>
    </source>
</evidence>
<dbReference type="EMBL" id="UXAV01000042">
    <property type="protein sequence ID" value="VDC28891.1"/>
    <property type="molecule type" value="Genomic_DNA"/>
</dbReference>
<proteinExistence type="inferred from homology"/>
<sequence length="324" mass="35953">MFTNTVILVTGGTGSWGIELVRQLLTHNPKKIIILSRNENSQVQMRRDIKDKRLSFFIGDIRDKEALGKAFLGVDFVFHLAALKHVPVCEENPLEALKTNVIGTQNVIEASIENHVKKVIYVSTDKAANPVNSYGMTKALGERLIIHANESSTVTKFLCVRGGNVLGSSGSVLPLFKKQIIEQKQVQITDKRMTRYFITPQKAIKTLLKATILGKGGEIFVMHMDACNILDLAQVLIDHYGKGEIKIVEIGVRRGEKIHEVLIGSLEKDSAVVYDEDLIVIFPDSTNQEKSQLPVGLTTIKSGLERPLMTKDEIRELLVEGGLL</sequence>
<dbReference type="PANTHER" id="PTHR43318:SF2">
    <property type="entry name" value="UDP-N-ACETYLGLUCOSAMINE 4,6-DEHYDRATASE (INVERTING)"/>
    <property type="match status" value="1"/>
</dbReference>
<comment type="similarity">
    <text evidence="1">Belongs to the polysaccharide synthase family.</text>
</comment>
<evidence type="ECO:0000256" key="1">
    <source>
        <dbReference type="ARBA" id="ARBA00007430"/>
    </source>
</evidence>
<reference evidence="3 4" key="1">
    <citation type="submission" date="2018-11" db="EMBL/GenBank/DDBJ databases">
        <authorList>
            <person name="Criscuolo A."/>
        </authorList>
    </citation>
    <scope>NUCLEOTIDE SEQUENCE [LARGE SCALE GENOMIC DNA]</scope>
    <source>
        <strain evidence="3">ATB-66</strain>
    </source>
</reference>
<dbReference type="InterPro" id="IPR003869">
    <property type="entry name" value="Polysac_CapD-like"/>
</dbReference>
<dbReference type="OrthoDB" id="9803111at2"/>
<protein>
    <submittedName>
        <fullName evidence="3">UDP-N-acetylglucosamine 4,6-dehydratase (Inverting)</fullName>
        <ecNumber evidence="3">4.2.1.115</ecNumber>
    </submittedName>
</protein>
<dbReference type="AlphaFoldDB" id="A0A3P5XDG4"/>
<dbReference type="EC" id="4.2.1.115" evidence="3"/>
<dbReference type="Proteomes" id="UP000270468">
    <property type="component" value="Unassembled WGS sequence"/>
</dbReference>
<feature type="domain" description="Polysaccharide biosynthesis protein CapD-like" evidence="2">
    <location>
        <begin position="7"/>
        <end position="276"/>
    </location>
</feature>
<dbReference type="Gene3D" id="3.40.50.720">
    <property type="entry name" value="NAD(P)-binding Rossmann-like Domain"/>
    <property type="match status" value="1"/>
</dbReference>
<dbReference type="SUPFAM" id="SSF51735">
    <property type="entry name" value="NAD(P)-binding Rossmann-fold domains"/>
    <property type="match status" value="1"/>
</dbReference>
<dbReference type="InterPro" id="IPR051203">
    <property type="entry name" value="Polysaccharide_Synthase-Rel"/>
</dbReference>
<name>A0A3P5XDG4_9BACL</name>
<gene>
    <name evidence="3" type="primary">pseB</name>
    <name evidence="3" type="ORF">FILTAD_01889</name>
</gene>
<dbReference type="CDD" id="cd05237">
    <property type="entry name" value="UDP_invert_4-6DH_SDR_e"/>
    <property type="match status" value="1"/>
</dbReference>
<evidence type="ECO:0000313" key="3">
    <source>
        <dbReference type="EMBL" id="VDC28891.1"/>
    </source>
</evidence>
<keyword evidence="4" id="KW-1185">Reference proteome</keyword>
<dbReference type="InterPro" id="IPR036291">
    <property type="entry name" value="NAD(P)-bd_dom_sf"/>
</dbReference>
<accession>A0A3P5XDG4</accession>
<dbReference type="RefSeq" id="WP_124070475.1">
    <property type="nucleotide sequence ID" value="NZ_CBCRXF010000001.1"/>
</dbReference>
<keyword evidence="3" id="KW-0456">Lyase</keyword>
<dbReference type="GO" id="GO:0016829">
    <property type="term" value="F:lyase activity"/>
    <property type="evidence" value="ECO:0007669"/>
    <property type="project" value="UniProtKB-KW"/>
</dbReference>
<organism evidence="3 4">
    <name type="scientific">Filibacter tadaridae</name>
    <dbReference type="NCBI Taxonomy" id="2483811"/>
    <lineage>
        <taxon>Bacteria</taxon>
        <taxon>Bacillati</taxon>
        <taxon>Bacillota</taxon>
        <taxon>Bacilli</taxon>
        <taxon>Bacillales</taxon>
        <taxon>Caryophanaceae</taxon>
        <taxon>Filibacter</taxon>
    </lineage>
</organism>
<dbReference type="PANTHER" id="PTHR43318">
    <property type="entry name" value="UDP-N-ACETYLGLUCOSAMINE 4,6-DEHYDRATASE"/>
    <property type="match status" value="1"/>
</dbReference>